<dbReference type="PANTHER" id="PTHR41795">
    <property type="entry name" value="EXOPOLYSACCHARIDE SYNTHESIS PROTEIN"/>
    <property type="match status" value="1"/>
</dbReference>
<keyword evidence="1" id="KW-1133">Transmembrane helix</keyword>
<dbReference type="PIRSF" id="PIRSF033239">
    <property type="entry name" value="ExoD"/>
    <property type="match status" value="1"/>
</dbReference>
<feature type="transmembrane region" description="Helical" evidence="1">
    <location>
        <begin position="152"/>
        <end position="168"/>
    </location>
</feature>
<reference evidence="3" key="1">
    <citation type="journal article" date="2019" name="Int. J. Syst. Evol. Microbiol.">
        <title>The Global Catalogue of Microorganisms (GCM) 10K type strain sequencing project: providing services to taxonomists for standard genome sequencing and annotation.</title>
        <authorList>
            <consortium name="The Broad Institute Genomics Platform"/>
            <consortium name="The Broad Institute Genome Sequencing Center for Infectious Disease"/>
            <person name="Wu L."/>
            <person name="Ma J."/>
        </authorList>
    </citation>
    <scope>NUCLEOTIDE SEQUENCE [LARGE SCALE GENOMIC DNA]</scope>
    <source>
        <strain evidence="3">CGMCC 1.15905</strain>
    </source>
</reference>
<keyword evidence="1" id="KW-0472">Membrane</keyword>
<accession>A0ABQ1HCM5</accession>
<proteinExistence type="predicted"/>
<keyword evidence="1" id="KW-0812">Transmembrane</keyword>
<feature type="transmembrane region" description="Helical" evidence="1">
    <location>
        <begin position="36"/>
        <end position="54"/>
    </location>
</feature>
<protein>
    <submittedName>
        <fullName evidence="2">Exod protein</fullName>
    </submittedName>
</protein>
<dbReference type="EMBL" id="BMKC01000001">
    <property type="protein sequence ID" value="GGA69516.1"/>
    <property type="molecule type" value="Genomic_DNA"/>
</dbReference>
<dbReference type="Pfam" id="PF06055">
    <property type="entry name" value="ExoD"/>
    <property type="match status" value="1"/>
</dbReference>
<feature type="transmembrane region" description="Helical" evidence="1">
    <location>
        <begin position="127"/>
        <end position="146"/>
    </location>
</feature>
<feature type="transmembrane region" description="Helical" evidence="1">
    <location>
        <begin position="175"/>
        <end position="200"/>
    </location>
</feature>
<keyword evidence="3" id="KW-1185">Reference proteome</keyword>
<comment type="caution">
    <text evidence="2">The sequence shown here is derived from an EMBL/GenBank/DDBJ whole genome shotgun (WGS) entry which is preliminary data.</text>
</comment>
<dbReference type="InterPro" id="IPR010331">
    <property type="entry name" value="ExoD"/>
</dbReference>
<evidence type="ECO:0000313" key="3">
    <source>
        <dbReference type="Proteomes" id="UP000623419"/>
    </source>
</evidence>
<dbReference type="Proteomes" id="UP000623419">
    <property type="component" value="Unassembled WGS sequence"/>
</dbReference>
<gene>
    <name evidence="2" type="primary">exoD</name>
    <name evidence="2" type="ORF">GCM10011521_04650</name>
</gene>
<feature type="transmembrane region" description="Helical" evidence="1">
    <location>
        <begin position="60"/>
        <end position="84"/>
    </location>
</feature>
<name>A0ABQ1HCM5_9GAMM</name>
<sequence>MTPAEISTRALLDVLADGNGDANAEPMTIGGVLDQFRARAFGIFLLISVLPAFVPLPVGAGAISGPLISLAGLQMLVLMAHPWVPKFMSRRPLSREGMAKFRNRTSRLLRWLEKISRPRTEMIIDHPAARLFTGLLLVVLGALLALPIPATNYPFGLILLIYAIALIERDGRMMLVAWALGIAEIVVLALFSGQVATWLADLFG</sequence>
<organism evidence="2 3">
    <name type="scientific">Arenimonas soli</name>
    <dbReference type="NCBI Taxonomy" id="2269504"/>
    <lineage>
        <taxon>Bacteria</taxon>
        <taxon>Pseudomonadati</taxon>
        <taxon>Pseudomonadota</taxon>
        <taxon>Gammaproteobacteria</taxon>
        <taxon>Lysobacterales</taxon>
        <taxon>Lysobacteraceae</taxon>
        <taxon>Arenimonas</taxon>
    </lineage>
</organism>
<dbReference type="RefSeq" id="WP_188660823.1">
    <property type="nucleotide sequence ID" value="NZ_BMKC01000001.1"/>
</dbReference>
<evidence type="ECO:0000256" key="1">
    <source>
        <dbReference type="SAM" id="Phobius"/>
    </source>
</evidence>
<dbReference type="PANTHER" id="PTHR41795:SF1">
    <property type="entry name" value="EXOPOLYSACCHARIDE SYNTHESIS PROTEIN"/>
    <property type="match status" value="1"/>
</dbReference>
<evidence type="ECO:0000313" key="2">
    <source>
        <dbReference type="EMBL" id="GGA69516.1"/>
    </source>
</evidence>